<dbReference type="SUPFAM" id="SSF56300">
    <property type="entry name" value="Metallo-dependent phosphatases"/>
    <property type="match status" value="1"/>
</dbReference>
<name>A0A6S6PLG3_ACEAC</name>
<dbReference type="RefSeq" id="WP_099347343.1">
    <property type="nucleotide sequence ID" value="NZ_AP023326.1"/>
</dbReference>
<evidence type="ECO:0000256" key="2">
    <source>
        <dbReference type="ARBA" id="ARBA00022801"/>
    </source>
</evidence>
<evidence type="ECO:0000256" key="1">
    <source>
        <dbReference type="ARBA" id="ARBA00022723"/>
    </source>
</evidence>
<evidence type="ECO:0000313" key="6">
    <source>
        <dbReference type="EMBL" id="BCI65592.1"/>
    </source>
</evidence>
<dbReference type="InterPro" id="IPR050884">
    <property type="entry name" value="CNP_phosphodiesterase-III"/>
</dbReference>
<evidence type="ECO:0000259" key="5">
    <source>
        <dbReference type="Pfam" id="PF00149"/>
    </source>
</evidence>
<dbReference type="AlphaFoldDB" id="A0A6S6PLG3"/>
<evidence type="ECO:0000313" key="7">
    <source>
        <dbReference type="Proteomes" id="UP000515220"/>
    </source>
</evidence>
<evidence type="ECO:0000256" key="3">
    <source>
        <dbReference type="ARBA" id="ARBA00023004"/>
    </source>
</evidence>
<dbReference type="InterPro" id="IPR004843">
    <property type="entry name" value="Calcineurin-like_PHP"/>
</dbReference>
<dbReference type="GO" id="GO:0046872">
    <property type="term" value="F:metal ion binding"/>
    <property type="evidence" value="ECO:0007669"/>
    <property type="project" value="UniProtKB-KW"/>
</dbReference>
<protein>
    <submittedName>
        <fullName evidence="6">Metallophosphatase</fullName>
    </submittedName>
</protein>
<feature type="domain" description="Calcineurin-like phosphoesterase" evidence="5">
    <location>
        <begin position="11"/>
        <end position="224"/>
    </location>
</feature>
<evidence type="ECO:0000256" key="4">
    <source>
        <dbReference type="ARBA" id="ARBA00025742"/>
    </source>
</evidence>
<dbReference type="Gene3D" id="3.60.21.10">
    <property type="match status" value="1"/>
</dbReference>
<dbReference type="Pfam" id="PF00149">
    <property type="entry name" value="Metallophos"/>
    <property type="match status" value="1"/>
</dbReference>
<sequence length="322" mass="35002">MISHIGQSQSLAHLSDVHLPPTGVLSPKAFLGKRALSVLSWKRRRSRLHSLKTAEAVMNDITAFAPDAIADTGDLTNFGLPQEFSQAAGWLEQMPAPTVVVPGNHDAMTSGSRKQALAAWDRWTAPRAEDFPFVRRIGNMALIGVCSAVASPPLMAYGRVDIDQAMRLRRILEATRDACRIVLIHHPVTPGLVPWRKSLLGWRHVAGALKEAGAELVLHGHSHCATTSFIPDTAIPLIATPSASLMSDEPDRAAGWNAFRVGAEASYWRIEMTRRRMTKTGEFINCGQLTWLRPRAPAQGTPASPDAFGTPSIQVYQDAIGA</sequence>
<reference evidence="6 7" key="1">
    <citation type="submission" date="2020-07" db="EMBL/GenBank/DDBJ databases">
        <title>Complete Genome Sequence of an acetic acid bacterium, Acetobacter aceti JCM20276.</title>
        <authorList>
            <person name="Hirose Y."/>
            <person name="Mihara H."/>
        </authorList>
    </citation>
    <scope>NUCLEOTIDE SEQUENCE [LARGE SCALE GENOMIC DNA]</scope>
    <source>
        <strain evidence="6 7">JCM20276</strain>
    </source>
</reference>
<gene>
    <name evidence="6" type="ORF">AAJCM20276_02160</name>
</gene>
<keyword evidence="3" id="KW-0408">Iron</keyword>
<dbReference type="EMBL" id="AP023326">
    <property type="protein sequence ID" value="BCI65592.1"/>
    <property type="molecule type" value="Genomic_DNA"/>
</dbReference>
<dbReference type="PANTHER" id="PTHR42988">
    <property type="entry name" value="PHOSPHOHYDROLASE"/>
    <property type="match status" value="1"/>
</dbReference>
<dbReference type="GO" id="GO:0016787">
    <property type="term" value="F:hydrolase activity"/>
    <property type="evidence" value="ECO:0007669"/>
    <property type="project" value="UniProtKB-KW"/>
</dbReference>
<accession>A0A6S6PLG3</accession>
<organism evidence="6 7">
    <name type="scientific">Acetobacter aceti</name>
    <dbReference type="NCBI Taxonomy" id="435"/>
    <lineage>
        <taxon>Bacteria</taxon>
        <taxon>Pseudomonadati</taxon>
        <taxon>Pseudomonadota</taxon>
        <taxon>Alphaproteobacteria</taxon>
        <taxon>Acetobacterales</taxon>
        <taxon>Acetobacteraceae</taxon>
        <taxon>Acetobacter</taxon>
        <taxon>Acetobacter subgen. Acetobacter</taxon>
    </lineage>
</organism>
<dbReference type="InterPro" id="IPR029052">
    <property type="entry name" value="Metallo-depent_PP-like"/>
</dbReference>
<dbReference type="CDD" id="cd00838">
    <property type="entry name" value="MPP_superfamily"/>
    <property type="match status" value="1"/>
</dbReference>
<keyword evidence="1" id="KW-0479">Metal-binding</keyword>
<dbReference type="Proteomes" id="UP000515220">
    <property type="component" value="Chromosome"/>
</dbReference>
<comment type="similarity">
    <text evidence="4">Belongs to the cyclic nucleotide phosphodiesterase class-III family.</text>
</comment>
<dbReference type="PANTHER" id="PTHR42988:SF2">
    <property type="entry name" value="CYCLIC NUCLEOTIDE PHOSPHODIESTERASE CBUA0032-RELATED"/>
    <property type="match status" value="1"/>
</dbReference>
<keyword evidence="2" id="KW-0378">Hydrolase</keyword>
<proteinExistence type="inferred from homology"/>